<dbReference type="SUPFAM" id="SSF56655">
    <property type="entry name" value="Carbohydrate phosphatase"/>
    <property type="match status" value="1"/>
</dbReference>
<feature type="binding site" evidence="2">
    <location>
        <position position="82"/>
    </location>
    <ligand>
        <name>Mg(2+)</name>
        <dbReference type="ChEBI" id="CHEBI:18420"/>
        <label>1</label>
        <note>catalytic</note>
    </ligand>
</feature>
<keyword evidence="4" id="KW-1185">Reference proteome</keyword>
<keyword evidence="2" id="KW-0460">Magnesium</keyword>
<dbReference type="AlphaFoldDB" id="A0A3L7A7J7"/>
<keyword evidence="2" id="KW-0479">Metal-binding</keyword>
<dbReference type="GO" id="GO:0006020">
    <property type="term" value="P:inositol metabolic process"/>
    <property type="evidence" value="ECO:0007669"/>
    <property type="project" value="TreeGrafter"/>
</dbReference>
<dbReference type="CDD" id="cd01638">
    <property type="entry name" value="CysQ"/>
    <property type="match status" value="1"/>
</dbReference>
<dbReference type="PRINTS" id="PR00377">
    <property type="entry name" value="IMPHPHTASES"/>
</dbReference>
<dbReference type="Pfam" id="PF00459">
    <property type="entry name" value="Inositol_P"/>
    <property type="match status" value="1"/>
</dbReference>
<comment type="caution">
    <text evidence="3">The sequence shown here is derived from an EMBL/GenBank/DDBJ whole genome shotgun (WGS) entry which is preliminary data.</text>
</comment>
<feature type="binding site" evidence="2">
    <location>
        <position position="219"/>
    </location>
    <ligand>
        <name>Mg(2+)</name>
        <dbReference type="ChEBI" id="CHEBI:18420"/>
        <label>1</label>
        <note>catalytic</note>
    </ligand>
</feature>
<evidence type="ECO:0000256" key="1">
    <source>
        <dbReference type="ARBA" id="ARBA00009759"/>
    </source>
</evidence>
<dbReference type="PANTHER" id="PTHR20854">
    <property type="entry name" value="INOSITOL MONOPHOSPHATASE"/>
    <property type="match status" value="1"/>
</dbReference>
<protein>
    <submittedName>
        <fullName evidence="3">3'(2'),5'-bisphosphate nucleotidase CysQ</fullName>
    </submittedName>
</protein>
<dbReference type="OrthoDB" id="9785695at2"/>
<dbReference type="EMBL" id="RCTF01000014">
    <property type="protein sequence ID" value="RLP75810.1"/>
    <property type="molecule type" value="Genomic_DNA"/>
</dbReference>
<name>A0A3L7A7J7_9HYPH</name>
<evidence type="ECO:0000313" key="3">
    <source>
        <dbReference type="EMBL" id="RLP75810.1"/>
    </source>
</evidence>
<feature type="binding site" evidence="2">
    <location>
        <position position="103"/>
    </location>
    <ligand>
        <name>Mg(2+)</name>
        <dbReference type="ChEBI" id="CHEBI:18420"/>
        <label>1</label>
        <note>catalytic</note>
    </ligand>
</feature>
<feature type="binding site" evidence="2">
    <location>
        <position position="100"/>
    </location>
    <ligand>
        <name>Mg(2+)</name>
        <dbReference type="ChEBI" id="CHEBI:18420"/>
        <label>1</label>
        <note>catalytic</note>
    </ligand>
</feature>
<dbReference type="GO" id="GO:0008934">
    <property type="term" value="F:inositol monophosphate 1-phosphatase activity"/>
    <property type="evidence" value="ECO:0007669"/>
    <property type="project" value="TreeGrafter"/>
</dbReference>
<organism evidence="3 4">
    <name type="scientific">Xanthobacter tagetidis</name>
    <dbReference type="NCBI Taxonomy" id="60216"/>
    <lineage>
        <taxon>Bacteria</taxon>
        <taxon>Pseudomonadati</taxon>
        <taxon>Pseudomonadota</taxon>
        <taxon>Alphaproteobacteria</taxon>
        <taxon>Hyphomicrobiales</taxon>
        <taxon>Xanthobacteraceae</taxon>
        <taxon>Xanthobacter</taxon>
    </lineage>
</organism>
<dbReference type="GO" id="GO:0046872">
    <property type="term" value="F:metal ion binding"/>
    <property type="evidence" value="ECO:0007669"/>
    <property type="project" value="UniProtKB-KW"/>
</dbReference>
<dbReference type="RefSeq" id="WP_121624369.1">
    <property type="nucleotide sequence ID" value="NZ_JACIIW010000003.1"/>
</dbReference>
<reference evidence="3 4" key="1">
    <citation type="submission" date="2018-10" db="EMBL/GenBank/DDBJ databases">
        <title>Xanthobacter tagetidis genome sequencing and assembly.</title>
        <authorList>
            <person name="Maclea K.S."/>
            <person name="Goen A.E."/>
            <person name="Fatima S.A."/>
        </authorList>
    </citation>
    <scope>NUCLEOTIDE SEQUENCE [LARGE SCALE GENOMIC DNA]</scope>
    <source>
        <strain evidence="3 4">ATCC 700314</strain>
    </source>
</reference>
<comment type="cofactor">
    <cofactor evidence="2">
        <name>Mg(2+)</name>
        <dbReference type="ChEBI" id="CHEBI:18420"/>
    </cofactor>
</comment>
<feature type="binding site" evidence="2">
    <location>
        <position position="102"/>
    </location>
    <ligand>
        <name>Mg(2+)</name>
        <dbReference type="ChEBI" id="CHEBI:18420"/>
        <label>1</label>
        <note>catalytic</note>
    </ligand>
</feature>
<dbReference type="Gene3D" id="3.40.190.80">
    <property type="match status" value="1"/>
</dbReference>
<dbReference type="Proteomes" id="UP000269692">
    <property type="component" value="Unassembled WGS sequence"/>
</dbReference>
<accession>A0A3L7A7J7</accession>
<sequence length="287" mass="29643">MSVKPSGFPDPAGPGSDLADLMRPLVAAVAQAGAMAREMRDAGLATWTKENDSPVTDADMAVDGFLRERLAAAAPDVAWLSEESADTGARLGAERLWVVDPIDGTRAFMAGGADWAVSAALVERGRPVAAALYAPASEEMFLAVRGQGATLNGAPIRASDRAALEGARVAGPTAALDAFHPKVALNRLPRVRSLALRLARVASGEIDIALVGENAHDWDLAAADLIVEEAAGRLASHAGEPILYNRLVPRHGALLCAGLPLIATVLAARASSSLPPPVPGTTPRAPR</sequence>
<dbReference type="GO" id="GO:0007165">
    <property type="term" value="P:signal transduction"/>
    <property type="evidence" value="ECO:0007669"/>
    <property type="project" value="TreeGrafter"/>
</dbReference>
<evidence type="ECO:0000256" key="2">
    <source>
        <dbReference type="PIRSR" id="PIRSR600760-2"/>
    </source>
</evidence>
<dbReference type="Gene3D" id="3.30.540.10">
    <property type="entry name" value="Fructose-1,6-Bisphosphatase, subunit A, domain 1"/>
    <property type="match status" value="1"/>
</dbReference>
<proteinExistence type="inferred from homology"/>
<dbReference type="InterPro" id="IPR000760">
    <property type="entry name" value="Inositol_monophosphatase-like"/>
</dbReference>
<gene>
    <name evidence="3" type="ORF">D9R14_16075</name>
</gene>
<dbReference type="PANTHER" id="PTHR20854:SF4">
    <property type="entry name" value="INOSITOL-1-MONOPHOSPHATASE-RELATED"/>
    <property type="match status" value="1"/>
</dbReference>
<comment type="similarity">
    <text evidence="1">Belongs to the inositol monophosphatase superfamily.</text>
</comment>
<evidence type="ECO:0000313" key="4">
    <source>
        <dbReference type="Proteomes" id="UP000269692"/>
    </source>
</evidence>